<evidence type="ECO:0000313" key="2">
    <source>
        <dbReference type="EMBL" id="RDE06201.1"/>
    </source>
</evidence>
<dbReference type="PANTHER" id="PTHR37318:SF1">
    <property type="entry name" value="BSL7504 PROTEIN"/>
    <property type="match status" value="1"/>
</dbReference>
<feature type="domain" description="HTH arsR-type" evidence="1">
    <location>
        <begin position="20"/>
        <end position="106"/>
    </location>
</feature>
<dbReference type="Pfam" id="PF13601">
    <property type="entry name" value="HTH_34"/>
    <property type="match status" value="1"/>
</dbReference>
<protein>
    <submittedName>
        <fullName evidence="2">ArsR family transcriptional regulator</fullName>
    </submittedName>
</protein>
<organism evidence="2 3">
    <name type="scientific">Sphingomonas aracearum</name>
    <dbReference type="NCBI Taxonomy" id="2283317"/>
    <lineage>
        <taxon>Bacteria</taxon>
        <taxon>Pseudomonadati</taxon>
        <taxon>Pseudomonadota</taxon>
        <taxon>Alphaproteobacteria</taxon>
        <taxon>Sphingomonadales</taxon>
        <taxon>Sphingomonadaceae</taxon>
        <taxon>Sphingomonas</taxon>
    </lineage>
</organism>
<evidence type="ECO:0000259" key="1">
    <source>
        <dbReference type="SMART" id="SM00418"/>
    </source>
</evidence>
<gene>
    <name evidence="2" type="ORF">DVW87_00195</name>
</gene>
<dbReference type="SUPFAM" id="SSF46785">
    <property type="entry name" value="Winged helix' DNA-binding domain"/>
    <property type="match status" value="1"/>
</dbReference>
<sequence>MDEGLCRGPEGSAVSSLDPVIHAPVRLQACAILSSADEVEFALLRDALEVSDSVLSKHLKQLEEAGFVKVRKAAANGRQRTWLSLTAAGSKAFAAHVRALQALASTALAAE</sequence>
<name>A0A369W2B3_9SPHN</name>
<evidence type="ECO:0000313" key="3">
    <source>
        <dbReference type="Proteomes" id="UP000253918"/>
    </source>
</evidence>
<dbReference type="InterPro" id="IPR036388">
    <property type="entry name" value="WH-like_DNA-bd_sf"/>
</dbReference>
<dbReference type="EMBL" id="QQNB01000001">
    <property type="protein sequence ID" value="RDE06201.1"/>
    <property type="molecule type" value="Genomic_DNA"/>
</dbReference>
<dbReference type="PANTHER" id="PTHR37318">
    <property type="entry name" value="BSL7504 PROTEIN"/>
    <property type="match status" value="1"/>
</dbReference>
<dbReference type="Proteomes" id="UP000253918">
    <property type="component" value="Unassembled WGS sequence"/>
</dbReference>
<dbReference type="OrthoDB" id="5521380at2"/>
<dbReference type="InterPro" id="IPR001845">
    <property type="entry name" value="HTH_ArsR_DNA-bd_dom"/>
</dbReference>
<dbReference type="SMART" id="SM00418">
    <property type="entry name" value="HTH_ARSR"/>
    <property type="match status" value="1"/>
</dbReference>
<reference evidence="2 3" key="1">
    <citation type="submission" date="2018-07" db="EMBL/GenBank/DDBJ databases">
        <title>a novel species of Sphingomonas isolated from the rhizosphere soil of Araceae plant.</title>
        <authorList>
            <person name="Zhiyong W."/>
            <person name="Qinglan Z."/>
            <person name="Zhiwei F."/>
            <person name="Ding X."/>
            <person name="Gejiao W."/>
            <person name="Shixue Z."/>
        </authorList>
    </citation>
    <scope>NUCLEOTIDE SEQUENCE [LARGE SCALE GENOMIC DNA]</scope>
    <source>
        <strain evidence="2 3">WZY 27</strain>
    </source>
</reference>
<comment type="caution">
    <text evidence="2">The sequence shown here is derived from an EMBL/GenBank/DDBJ whole genome shotgun (WGS) entry which is preliminary data.</text>
</comment>
<keyword evidence="3" id="KW-1185">Reference proteome</keyword>
<dbReference type="InterPro" id="IPR036390">
    <property type="entry name" value="WH_DNA-bd_sf"/>
</dbReference>
<dbReference type="AlphaFoldDB" id="A0A369W2B3"/>
<proteinExistence type="predicted"/>
<accession>A0A369W2B3</accession>
<dbReference type="GO" id="GO:0003700">
    <property type="term" value="F:DNA-binding transcription factor activity"/>
    <property type="evidence" value="ECO:0007669"/>
    <property type="project" value="InterPro"/>
</dbReference>
<dbReference type="Gene3D" id="1.10.10.10">
    <property type="entry name" value="Winged helix-like DNA-binding domain superfamily/Winged helix DNA-binding domain"/>
    <property type="match status" value="1"/>
</dbReference>
<dbReference type="InterPro" id="IPR027395">
    <property type="entry name" value="WH_DNA-bd_dom"/>
</dbReference>